<accession>A0A7Y9X2S4</accession>
<keyword evidence="1" id="KW-0472">Membrane</keyword>
<dbReference type="AlphaFoldDB" id="A0A7Y9X2S4"/>
<proteinExistence type="predicted"/>
<protein>
    <submittedName>
        <fullName evidence="2">Uncharacterized protein</fullName>
    </submittedName>
</protein>
<keyword evidence="1" id="KW-1133">Transmembrane helix</keyword>
<name>A0A7Y9X2S4_9ACTN</name>
<organism evidence="2 3">
    <name type="scientific">Micromonospora jinlongensis</name>
    <dbReference type="NCBI Taxonomy" id="1287877"/>
    <lineage>
        <taxon>Bacteria</taxon>
        <taxon>Bacillati</taxon>
        <taxon>Actinomycetota</taxon>
        <taxon>Actinomycetes</taxon>
        <taxon>Micromonosporales</taxon>
        <taxon>Micromonosporaceae</taxon>
        <taxon>Micromonospora</taxon>
    </lineage>
</organism>
<comment type="caution">
    <text evidence="2">The sequence shown here is derived from an EMBL/GenBank/DDBJ whole genome shotgun (WGS) entry which is preliminary data.</text>
</comment>
<evidence type="ECO:0000256" key="1">
    <source>
        <dbReference type="SAM" id="Phobius"/>
    </source>
</evidence>
<dbReference type="RefSeq" id="WP_179780723.1">
    <property type="nucleotide sequence ID" value="NZ_JACCHK010000001.1"/>
</dbReference>
<dbReference type="Proteomes" id="UP000523545">
    <property type="component" value="Unassembled WGS sequence"/>
</dbReference>
<keyword evidence="1" id="KW-0812">Transmembrane</keyword>
<evidence type="ECO:0000313" key="2">
    <source>
        <dbReference type="EMBL" id="NYH43058.1"/>
    </source>
</evidence>
<reference evidence="2 3" key="1">
    <citation type="submission" date="2020-07" db="EMBL/GenBank/DDBJ databases">
        <title>Sequencing the genomes of 1000 actinobacteria strains.</title>
        <authorList>
            <person name="Klenk H.-P."/>
        </authorList>
    </citation>
    <scope>NUCLEOTIDE SEQUENCE [LARGE SCALE GENOMIC DNA]</scope>
    <source>
        <strain evidence="2 3">DSM 45876</strain>
    </source>
</reference>
<gene>
    <name evidence="2" type="ORF">HNR22_002785</name>
</gene>
<keyword evidence="3" id="KW-1185">Reference proteome</keyword>
<feature type="transmembrane region" description="Helical" evidence="1">
    <location>
        <begin position="42"/>
        <end position="64"/>
    </location>
</feature>
<sequence length="355" mass="37888">MTDLDERIVRTLRDRAEGAVDADRLLRASHARGRRRQLHRRVAAGTALSLVGALGIVGVIGTGLDGLTGRLPWTATTSTGAAPVPPLAGGVPGAAADPALVGADPQVLHFGLDPTRARYLGWEVIRDQGETVRLSVAGSEEVRIDVGRSSDLSSTVTIDGTSFEVTELGRPIFDGAIRPVSGMARGLVKLWQPAPGLYARAVMLHGDRAVLNQAVEALRWKEARRCAAPLRLGALPEGAKVTVCSVDIDSYPRLVTARFALQRAAMENMSVEYRYASKAGTYTEADRTIGGRPALLSAKGTRLELVGIPQTVVTADFGWPWDGERPASIFTEAEATALLADVKLSEDPTQPQSWE</sequence>
<dbReference type="EMBL" id="JACCHK010000001">
    <property type="protein sequence ID" value="NYH43058.1"/>
    <property type="molecule type" value="Genomic_DNA"/>
</dbReference>
<evidence type="ECO:0000313" key="3">
    <source>
        <dbReference type="Proteomes" id="UP000523545"/>
    </source>
</evidence>